<evidence type="ECO:0000313" key="1">
    <source>
        <dbReference type="EMBL" id="MPD04097.1"/>
    </source>
</evidence>
<organism evidence="1 2">
    <name type="scientific">Portunus trituberculatus</name>
    <name type="common">Swimming crab</name>
    <name type="synonym">Neptunus trituberculatus</name>
    <dbReference type="NCBI Taxonomy" id="210409"/>
    <lineage>
        <taxon>Eukaryota</taxon>
        <taxon>Metazoa</taxon>
        <taxon>Ecdysozoa</taxon>
        <taxon>Arthropoda</taxon>
        <taxon>Crustacea</taxon>
        <taxon>Multicrustacea</taxon>
        <taxon>Malacostraca</taxon>
        <taxon>Eumalacostraca</taxon>
        <taxon>Eucarida</taxon>
        <taxon>Decapoda</taxon>
        <taxon>Pleocyemata</taxon>
        <taxon>Brachyura</taxon>
        <taxon>Eubrachyura</taxon>
        <taxon>Portunoidea</taxon>
        <taxon>Portunidae</taxon>
        <taxon>Portuninae</taxon>
        <taxon>Portunus</taxon>
    </lineage>
</organism>
<dbReference type="AlphaFoldDB" id="A0A5B7KBS2"/>
<accession>A0A5B7KBS2</accession>
<reference evidence="1 2" key="1">
    <citation type="submission" date="2019-05" db="EMBL/GenBank/DDBJ databases">
        <title>Another draft genome of Portunus trituberculatus and its Hox gene families provides insights of decapod evolution.</title>
        <authorList>
            <person name="Jeong J.-H."/>
            <person name="Song I."/>
            <person name="Kim S."/>
            <person name="Choi T."/>
            <person name="Kim D."/>
            <person name="Ryu S."/>
            <person name="Kim W."/>
        </authorList>
    </citation>
    <scope>NUCLEOTIDE SEQUENCE [LARGE SCALE GENOMIC DNA]</scope>
    <source>
        <tissue evidence="1">Muscle</tissue>
    </source>
</reference>
<sequence>MTLYLWKDRLIKEKPKLMKQITVDNWLKRATSASKQATAEYPAASMTAAMDVSAYASQDVPAPPNFWHPGCFSSQEHGYNSSVM</sequence>
<keyword evidence="2" id="KW-1185">Reference proteome</keyword>
<dbReference type="Proteomes" id="UP000324222">
    <property type="component" value="Unassembled WGS sequence"/>
</dbReference>
<proteinExistence type="predicted"/>
<comment type="caution">
    <text evidence="1">The sequence shown here is derived from an EMBL/GenBank/DDBJ whole genome shotgun (WGS) entry which is preliminary data.</text>
</comment>
<name>A0A5B7KBS2_PORTR</name>
<evidence type="ECO:0000313" key="2">
    <source>
        <dbReference type="Proteomes" id="UP000324222"/>
    </source>
</evidence>
<dbReference type="EMBL" id="VSRR010139403">
    <property type="protein sequence ID" value="MPD04097.1"/>
    <property type="molecule type" value="Genomic_DNA"/>
</dbReference>
<gene>
    <name evidence="1" type="ORF">E2C01_099767</name>
</gene>
<protein>
    <submittedName>
        <fullName evidence="1">Uncharacterized protein</fullName>
    </submittedName>
</protein>